<evidence type="ECO:0000256" key="1">
    <source>
        <dbReference type="ARBA" id="ARBA00005854"/>
    </source>
</evidence>
<comment type="similarity">
    <text evidence="1">Belongs to the D-isomer specific 2-hydroxyacid dehydrogenase family.</text>
</comment>
<comment type="caution">
    <text evidence="5">The sequence shown here is derived from an EMBL/GenBank/DDBJ whole genome shotgun (WGS) entry which is preliminary data.</text>
</comment>
<dbReference type="AlphaFoldDB" id="X1QR54"/>
<reference evidence="5" key="1">
    <citation type="journal article" date="2014" name="Front. Microbiol.">
        <title>High frequency of phylogenetically diverse reductive dehalogenase-homologous genes in deep subseafloor sedimentary metagenomes.</title>
        <authorList>
            <person name="Kawai M."/>
            <person name="Futagami T."/>
            <person name="Toyoda A."/>
            <person name="Takaki Y."/>
            <person name="Nishi S."/>
            <person name="Hori S."/>
            <person name="Arai W."/>
            <person name="Tsubouchi T."/>
            <person name="Morono Y."/>
            <person name="Uchiyama I."/>
            <person name="Ito T."/>
            <person name="Fujiyama A."/>
            <person name="Inagaki F."/>
            <person name="Takami H."/>
        </authorList>
    </citation>
    <scope>NUCLEOTIDE SEQUENCE</scope>
    <source>
        <strain evidence="5">Expedition CK06-06</strain>
    </source>
</reference>
<sequence length="160" mass="17051">MSFKVVSTSTIAFHIDKEGFSKLSGVEFVDKPSATEEEIISAARDADAVVCVLEPYTRKVIDSLKSCHLITTAKTGYGNIDVAAATEAGICVSRVPAVSAEEVSDHALALLLACARKVLRLDKAVRTGEWHSVHGPEMGEIWRGIAPVRGKTLGLIGFGL</sequence>
<dbReference type="Pfam" id="PF00389">
    <property type="entry name" value="2-Hacid_dh"/>
    <property type="match status" value="1"/>
</dbReference>
<keyword evidence="3" id="KW-0520">NAD</keyword>
<evidence type="ECO:0000313" key="5">
    <source>
        <dbReference type="EMBL" id="GAI53435.1"/>
    </source>
</evidence>
<dbReference type="InterPro" id="IPR006139">
    <property type="entry name" value="D-isomer_2_OHA_DH_cat_dom"/>
</dbReference>
<evidence type="ECO:0000256" key="3">
    <source>
        <dbReference type="ARBA" id="ARBA00023027"/>
    </source>
</evidence>
<feature type="domain" description="D-isomer specific 2-hydroxyacid dehydrogenase catalytic" evidence="4">
    <location>
        <begin position="22"/>
        <end position="107"/>
    </location>
</feature>
<feature type="non-terminal residue" evidence="5">
    <location>
        <position position="160"/>
    </location>
</feature>
<organism evidence="5">
    <name type="scientific">marine sediment metagenome</name>
    <dbReference type="NCBI Taxonomy" id="412755"/>
    <lineage>
        <taxon>unclassified sequences</taxon>
        <taxon>metagenomes</taxon>
        <taxon>ecological metagenomes</taxon>
    </lineage>
</organism>
<gene>
    <name evidence="5" type="ORF">S06H3_61540</name>
</gene>
<dbReference type="InterPro" id="IPR050418">
    <property type="entry name" value="D-iso_2-hydroxyacid_DH_PdxB"/>
</dbReference>
<dbReference type="PANTHER" id="PTHR43761">
    <property type="entry name" value="D-ISOMER SPECIFIC 2-HYDROXYACID DEHYDROGENASE FAMILY PROTEIN (AFU_ORTHOLOGUE AFUA_1G13630)"/>
    <property type="match status" value="1"/>
</dbReference>
<proteinExistence type="inferred from homology"/>
<keyword evidence="2" id="KW-0560">Oxidoreductase</keyword>
<name>X1QR54_9ZZZZ</name>
<protein>
    <recommendedName>
        <fullName evidence="4">D-isomer specific 2-hydroxyacid dehydrogenase catalytic domain-containing protein</fullName>
    </recommendedName>
</protein>
<accession>X1QR54</accession>
<dbReference type="GO" id="GO:0051287">
    <property type="term" value="F:NAD binding"/>
    <property type="evidence" value="ECO:0007669"/>
    <property type="project" value="InterPro"/>
</dbReference>
<dbReference type="Gene3D" id="3.40.50.720">
    <property type="entry name" value="NAD(P)-binding Rossmann-like Domain"/>
    <property type="match status" value="2"/>
</dbReference>
<evidence type="ECO:0000259" key="4">
    <source>
        <dbReference type="Pfam" id="PF00389"/>
    </source>
</evidence>
<dbReference type="PANTHER" id="PTHR43761:SF1">
    <property type="entry name" value="D-ISOMER SPECIFIC 2-HYDROXYACID DEHYDROGENASE CATALYTIC DOMAIN-CONTAINING PROTEIN-RELATED"/>
    <property type="match status" value="1"/>
</dbReference>
<evidence type="ECO:0000256" key="2">
    <source>
        <dbReference type="ARBA" id="ARBA00023002"/>
    </source>
</evidence>
<dbReference type="SUPFAM" id="SSF52283">
    <property type="entry name" value="Formate/glycerate dehydrogenase catalytic domain-like"/>
    <property type="match status" value="1"/>
</dbReference>
<dbReference type="EMBL" id="BARV01040378">
    <property type="protein sequence ID" value="GAI53435.1"/>
    <property type="molecule type" value="Genomic_DNA"/>
</dbReference>
<dbReference type="GO" id="GO:0016616">
    <property type="term" value="F:oxidoreductase activity, acting on the CH-OH group of donors, NAD or NADP as acceptor"/>
    <property type="evidence" value="ECO:0007669"/>
    <property type="project" value="InterPro"/>
</dbReference>